<evidence type="ECO:0000313" key="2">
    <source>
        <dbReference type="Proteomes" id="UP000464378"/>
    </source>
</evidence>
<protein>
    <recommendedName>
        <fullName evidence="3">Thioredoxin domain-containing protein</fullName>
    </recommendedName>
</protein>
<accession>A0A6C2YN61</accession>
<dbReference type="InterPro" id="IPR036249">
    <property type="entry name" value="Thioredoxin-like_sf"/>
</dbReference>
<reference evidence="1" key="1">
    <citation type="submission" date="2019-04" db="EMBL/GenBank/DDBJ databases">
        <authorList>
            <consortium name="Science for Life Laboratories"/>
        </authorList>
    </citation>
    <scope>NUCLEOTIDE SEQUENCE</scope>
    <source>
        <strain evidence="1">MBLW1</strain>
    </source>
</reference>
<dbReference type="EMBL" id="LR593887">
    <property type="protein sequence ID" value="VTS02254.1"/>
    <property type="molecule type" value="Genomic_DNA"/>
</dbReference>
<dbReference type="KEGG" id="tim:GMBLW1_12390"/>
<keyword evidence="2" id="KW-1185">Reference proteome</keyword>
<name>A0A6C2YN61_9BACT</name>
<dbReference type="RefSeq" id="WP_162657866.1">
    <property type="nucleotide sequence ID" value="NZ_LR593887.1"/>
</dbReference>
<sequence length="457" mass="51282">MISAILGSMGWLGFWASVVLLQVEPCTPQLESGQEWTYRGEVRETILPVDSLEPVTRTYLIDIHAFVLESRPKPLIAIQTRWRLQQEHVQETIPVAVALDWVEPQADGWQGIASMGARVDPVNEIGMLVAIPDGTIEVGKRWVTAAGKPNQTTWQVEASEIFKGNRCYRIVSQQQQPAMTQRMWLSPVSGLPIRVERSIGRVKIAYEWQSRVQLPSQLAADRRQEIAQAQLLQQDLTASTRLSSQDLPRIYESLLDRTDRYLERASVTPYRESILAMRRRLELLRRGDSALMVPATQRPAAGATAAPMPVAAPAKALAVGDVAPDGEIRMLTGKGETFRLSQFRKQWVVLAYVHPESRSIDDLLRSCETIQSRFGERGIVLMLSVDANSAAMVTRAQRLRSRIPLMDGRRLNEQHRMATTPTMLILNPTGKVEAVVEGWGAESMSVVERCLESVWMR</sequence>
<organism evidence="1">
    <name type="scientific">Tuwongella immobilis</name>
    <dbReference type="NCBI Taxonomy" id="692036"/>
    <lineage>
        <taxon>Bacteria</taxon>
        <taxon>Pseudomonadati</taxon>
        <taxon>Planctomycetota</taxon>
        <taxon>Planctomycetia</taxon>
        <taxon>Gemmatales</taxon>
        <taxon>Gemmataceae</taxon>
        <taxon>Tuwongella</taxon>
    </lineage>
</organism>
<gene>
    <name evidence="1" type="ORF">GMBLW1_12390</name>
</gene>
<dbReference type="Gene3D" id="3.40.30.10">
    <property type="entry name" value="Glutaredoxin"/>
    <property type="match status" value="1"/>
</dbReference>
<dbReference type="Proteomes" id="UP000464378">
    <property type="component" value="Chromosome"/>
</dbReference>
<dbReference type="EMBL" id="LR586016">
    <property type="protein sequence ID" value="VIP02721.1"/>
    <property type="molecule type" value="Genomic_DNA"/>
</dbReference>
<evidence type="ECO:0000313" key="1">
    <source>
        <dbReference type="EMBL" id="VIP02721.1"/>
    </source>
</evidence>
<dbReference type="AlphaFoldDB" id="A0A6C2YN61"/>
<dbReference type="SUPFAM" id="SSF52833">
    <property type="entry name" value="Thioredoxin-like"/>
    <property type="match status" value="1"/>
</dbReference>
<evidence type="ECO:0008006" key="3">
    <source>
        <dbReference type="Google" id="ProtNLM"/>
    </source>
</evidence>
<dbReference type="InParanoid" id="A0A6C2YN61"/>
<proteinExistence type="predicted"/>